<reference evidence="1 2" key="1">
    <citation type="journal article" date="2008" name="Int. J. Syst. Evol. Microbiol.">
        <title>Tessaracoccus flavescens sp. nov., isolated from marine sediment.</title>
        <authorList>
            <person name="Lee D.W."/>
            <person name="Lee S.D."/>
        </authorList>
    </citation>
    <scope>NUCLEOTIDE SEQUENCE [LARGE SCALE GENOMIC DNA]</scope>
    <source>
        <strain evidence="1 2">T21</strain>
    </source>
</reference>
<dbReference type="Proteomes" id="UP001244136">
    <property type="component" value="Chromosome"/>
</dbReference>
<gene>
    <name evidence="1" type="ORF">QH948_00035</name>
</gene>
<accession>A0ABY8PY54</accession>
<evidence type="ECO:0000313" key="1">
    <source>
        <dbReference type="EMBL" id="WGT47221.1"/>
    </source>
</evidence>
<sequence>MSHRVAVHTGRIAVPAEVQAGFRAELEEHGRMLFNEACDDCDGWVIFISTKDDFSEMAGNVFHDSNCPQLRTRSAR</sequence>
<dbReference type="RefSeq" id="WP_281144956.1">
    <property type="nucleotide sequence ID" value="NZ_CP123967.1"/>
</dbReference>
<dbReference type="EMBL" id="CP123967">
    <property type="protein sequence ID" value="WGT47221.1"/>
    <property type="molecule type" value="Genomic_DNA"/>
</dbReference>
<name>A0ABY8PY54_9ACTN</name>
<proteinExistence type="predicted"/>
<keyword evidence="2" id="KW-1185">Reference proteome</keyword>
<organism evidence="1 2">
    <name type="scientific">Tessaracoccus lacteus</name>
    <dbReference type="NCBI Taxonomy" id="3041766"/>
    <lineage>
        <taxon>Bacteria</taxon>
        <taxon>Bacillati</taxon>
        <taxon>Actinomycetota</taxon>
        <taxon>Actinomycetes</taxon>
        <taxon>Propionibacteriales</taxon>
        <taxon>Propionibacteriaceae</taxon>
        <taxon>Tessaracoccus</taxon>
    </lineage>
</organism>
<protein>
    <submittedName>
        <fullName evidence="1">Uncharacterized protein</fullName>
    </submittedName>
</protein>
<evidence type="ECO:0000313" key="2">
    <source>
        <dbReference type="Proteomes" id="UP001244136"/>
    </source>
</evidence>